<dbReference type="GO" id="GO:0005634">
    <property type="term" value="C:nucleus"/>
    <property type="evidence" value="ECO:0007669"/>
    <property type="project" value="UniProtKB-SubCell"/>
</dbReference>
<evidence type="ECO:0000256" key="6">
    <source>
        <dbReference type="ARBA" id="ARBA00023242"/>
    </source>
</evidence>
<keyword evidence="10" id="KW-1185">Reference proteome</keyword>
<feature type="compositionally biased region" description="Basic and acidic residues" evidence="7">
    <location>
        <begin position="1"/>
        <end position="23"/>
    </location>
</feature>
<dbReference type="EMBL" id="JANBVO010000011">
    <property type="protein sequence ID" value="KAJ9149028.1"/>
    <property type="molecule type" value="Genomic_DNA"/>
</dbReference>
<comment type="subcellular location">
    <subcellularLocation>
        <location evidence="1">Nucleus</location>
    </subcellularLocation>
</comment>
<dbReference type="InterPro" id="IPR025718">
    <property type="entry name" value="SAP30_Sin3-bd"/>
</dbReference>
<comment type="caution">
    <text evidence="9">The sequence shown here is derived from an EMBL/GenBank/DDBJ whole genome shotgun (WGS) entry which is preliminary data.</text>
</comment>
<evidence type="ECO:0000256" key="4">
    <source>
        <dbReference type="ARBA" id="ARBA00023015"/>
    </source>
</evidence>
<dbReference type="InterPro" id="IPR024145">
    <property type="entry name" value="His_deAcase_SAP30/SAP30L"/>
</dbReference>
<evidence type="ECO:0000256" key="3">
    <source>
        <dbReference type="ARBA" id="ARBA00022491"/>
    </source>
</evidence>
<proteinExistence type="inferred from homology"/>
<organism evidence="9 10">
    <name type="scientific">Pleurostoma richardsiae</name>
    <dbReference type="NCBI Taxonomy" id="41990"/>
    <lineage>
        <taxon>Eukaryota</taxon>
        <taxon>Fungi</taxon>
        <taxon>Dikarya</taxon>
        <taxon>Ascomycota</taxon>
        <taxon>Pezizomycotina</taxon>
        <taxon>Sordariomycetes</taxon>
        <taxon>Sordariomycetidae</taxon>
        <taxon>Calosphaeriales</taxon>
        <taxon>Pleurostomataceae</taxon>
        <taxon>Pleurostoma</taxon>
    </lineage>
</organism>
<name>A0AA38VV34_9PEZI</name>
<sequence>MPPKRAAHDDSKSESASSKDKNGHGHGHGAGSHHTNGKLRRVGSSTGSNLKDVTNAANLPTPPAAPPAAPKPVTPSIQWSTFDREFLHNYRRAYRLDTPTAYSNDYHAWILSKPGSFGLHSPTLTSKKEYRRQTKAQLASAVRKHFNGQGIQENDLIVDFLHKVRRDAVTKPSTTRRSDKVGAEADK</sequence>
<protein>
    <recommendedName>
        <fullName evidence="8">Histone deacetylase complex subunit SAP30 Sin3 binding domain-containing protein</fullName>
    </recommendedName>
</protein>
<dbReference type="PANTHER" id="PTHR13286:SF23">
    <property type="entry name" value="HISTONE DEACETYLASE COMPLEX SUBUNIT SAP30 SIN3 BINDING DOMAIN-CONTAINING PROTEIN"/>
    <property type="match status" value="1"/>
</dbReference>
<keyword evidence="3" id="KW-0678">Repressor</keyword>
<keyword evidence="5" id="KW-0804">Transcription</keyword>
<evidence type="ECO:0000313" key="10">
    <source>
        <dbReference type="Proteomes" id="UP001174694"/>
    </source>
</evidence>
<evidence type="ECO:0000313" key="9">
    <source>
        <dbReference type="EMBL" id="KAJ9149028.1"/>
    </source>
</evidence>
<evidence type="ECO:0000256" key="5">
    <source>
        <dbReference type="ARBA" id="ARBA00023163"/>
    </source>
</evidence>
<feature type="domain" description="Histone deacetylase complex subunit SAP30 Sin3 binding" evidence="8">
    <location>
        <begin position="133"/>
        <end position="165"/>
    </location>
</feature>
<dbReference type="PANTHER" id="PTHR13286">
    <property type="entry name" value="SAP30"/>
    <property type="match status" value="1"/>
</dbReference>
<dbReference type="Gene3D" id="6.10.160.20">
    <property type="match status" value="1"/>
</dbReference>
<evidence type="ECO:0000256" key="7">
    <source>
        <dbReference type="SAM" id="MobiDB-lite"/>
    </source>
</evidence>
<comment type="similarity">
    <text evidence="2">Belongs to the SAP30 family.</text>
</comment>
<evidence type="ECO:0000256" key="1">
    <source>
        <dbReference type="ARBA" id="ARBA00004123"/>
    </source>
</evidence>
<reference evidence="9" key="1">
    <citation type="submission" date="2022-07" db="EMBL/GenBank/DDBJ databases">
        <title>Fungi with potential for degradation of polypropylene.</title>
        <authorList>
            <person name="Gostincar C."/>
        </authorList>
    </citation>
    <scope>NUCLEOTIDE SEQUENCE</scope>
    <source>
        <strain evidence="9">EXF-13308</strain>
    </source>
</reference>
<evidence type="ECO:0000259" key="8">
    <source>
        <dbReference type="Pfam" id="PF13867"/>
    </source>
</evidence>
<keyword evidence="4" id="KW-0805">Transcription regulation</keyword>
<dbReference type="Pfam" id="PF13867">
    <property type="entry name" value="SAP30_Sin3_bdg"/>
    <property type="match status" value="1"/>
</dbReference>
<feature type="region of interest" description="Disordered" evidence="7">
    <location>
        <begin position="1"/>
        <end position="76"/>
    </location>
</feature>
<evidence type="ECO:0000256" key="2">
    <source>
        <dbReference type="ARBA" id="ARBA00006283"/>
    </source>
</evidence>
<dbReference type="Proteomes" id="UP001174694">
    <property type="component" value="Unassembled WGS sequence"/>
</dbReference>
<gene>
    <name evidence="9" type="ORF">NKR23_g4534</name>
</gene>
<accession>A0AA38VV34</accession>
<feature type="compositionally biased region" description="Pro residues" evidence="7">
    <location>
        <begin position="60"/>
        <end position="73"/>
    </location>
</feature>
<feature type="compositionally biased region" description="Polar residues" evidence="7">
    <location>
        <begin position="43"/>
        <end position="52"/>
    </location>
</feature>
<dbReference type="InterPro" id="IPR038291">
    <property type="entry name" value="SAP30_C_sf"/>
</dbReference>
<dbReference type="AlphaFoldDB" id="A0AA38VV34"/>
<keyword evidence="6" id="KW-0539">Nucleus</keyword>